<feature type="compositionally biased region" description="Pro residues" evidence="1">
    <location>
        <begin position="61"/>
        <end position="82"/>
    </location>
</feature>
<organism evidence="2 3">
    <name type="scientific">Actinokineospora auranticolor</name>
    <dbReference type="NCBI Taxonomy" id="155976"/>
    <lineage>
        <taxon>Bacteria</taxon>
        <taxon>Bacillati</taxon>
        <taxon>Actinomycetota</taxon>
        <taxon>Actinomycetes</taxon>
        <taxon>Pseudonocardiales</taxon>
        <taxon>Pseudonocardiaceae</taxon>
        <taxon>Actinokineospora</taxon>
    </lineage>
</organism>
<evidence type="ECO:0000313" key="3">
    <source>
        <dbReference type="Proteomes" id="UP000239203"/>
    </source>
</evidence>
<dbReference type="AlphaFoldDB" id="A0A2S6GY39"/>
<dbReference type="Proteomes" id="UP000239203">
    <property type="component" value="Unassembled WGS sequence"/>
</dbReference>
<dbReference type="EMBL" id="PTIX01000002">
    <property type="protein sequence ID" value="PPK70096.1"/>
    <property type="molecule type" value="Genomic_DNA"/>
</dbReference>
<proteinExistence type="predicted"/>
<reference evidence="2 3" key="1">
    <citation type="submission" date="2018-02" db="EMBL/GenBank/DDBJ databases">
        <title>Genomic Encyclopedia of Archaeal and Bacterial Type Strains, Phase II (KMG-II): from individual species to whole genera.</title>
        <authorList>
            <person name="Goeker M."/>
        </authorList>
    </citation>
    <scope>NUCLEOTIDE SEQUENCE [LARGE SCALE GENOMIC DNA]</scope>
    <source>
        <strain evidence="2 3">YU 961-1</strain>
    </source>
</reference>
<feature type="region of interest" description="Disordered" evidence="1">
    <location>
        <begin position="37"/>
        <end position="231"/>
    </location>
</feature>
<feature type="compositionally biased region" description="Basic and acidic residues" evidence="1">
    <location>
        <begin position="1"/>
        <end position="11"/>
    </location>
</feature>
<evidence type="ECO:0000256" key="1">
    <source>
        <dbReference type="SAM" id="MobiDB-lite"/>
    </source>
</evidence>
<feature type="region of interest" description="Disordered" evidence="1">
    <location>
        <begin position="1"/>
        <end position="25"/>
    </location>
</feature>
<protein>
    <submittedName>
        <fullName evidence="2">Uncharacterized protein</fullName>
    </submittedName>
</protein>
<keyword evidence="3" id="KW-1185">Reference proteome</keyword>
<sequence>MQEMEQYRLAEDQAAGNPPPMPVTDVFAIPARDLTAGSISGSVLPDGGVPVAADPVHRPDPLPVPDPVPPVPSPAPVPPPVPDASVPNIPVPPGGVVPPDSPVQPGVGQPPAPGAPVPPPAPTHPPAQSGSAPPTAPSIPTAPGPVVPADAPTSTLPLPPKDNGPVTTLPGAPEGSQQPGDATVTLPAPGKDKPDNGKTDPGTEQPDHVEPGSAEPGSTQPGGTPPANSRGYWDVDLDRLHGFSLAVTAARFGLAAVQTRVERMQGDAYTPKLGTSPVGEQLAKKFDDRLNGDEGLRGLLAEAMRRMDQFIESAEKVRDSYRAVESTNQTDITGTGRT</sequence>
<dbReference type="RefSeq" id="WP_181043304.1">
    <property type="nucleotide sequence ID" value="NZ_CP154825.1"/>
</dbReference>
<comment type="caution">
    <text evidence="2">The sequence shown here is derived from an EMBL/GenBank/DDBJ whole genome shotgun (WGS) entry which is preliminary data.</text>
</comment>
<name>A0A2S6GY39_9PSEU</name>
<feature type="compositionally biased region" description="Pro residues" evidence="1">
    <location>
        <begin position="134"/>
        <end position="146"/>
    </location>
</feature>
<evidence type="ECO:0000313" key="2">
    <source>
        <dbReference type="EMBL" id="PPK70096.1"/>
    </source>
</evidence>
<gene>
    <name evidence="2" type="ORF">CLV40_1026</name>
</gene>
<feature type="compositionally biased region" description="Pro residues" evidence="1">
    <location>
        <begin position="89"/>
        <end position="125"/>
    </location>
</feature>
<accession>A0A2S6GY39</accession>